<keyword evidence="3" id="KW-1185">Reference proteome</keyword>
<dbReference type="Proteomes" id="UP000463224">
    <property type="component" value="Unassembled WGS sequence"/>
</dbReference>
<comment type="caution">
    <text evidence="2">The sequence shown here is derived from an EMBL/GenBank/DDBJ whole genome shotgun (WGS) entry which is preliminary data.</text>
</comment>
<evidence type="ECO:0000259" key="1">
    <source>
        <dbReference type="Pfam" id="PF00899"/>
    </source>
</evidence>
<dbReference type="EMBL" id="WPHG01000003">
    <property type="protein sequence ID" value="MVA97963.1"/>
    <property type="molecule type" value="Genomic_DNA"/>
</dbReference>
<dbReference type="RefSeq" id="WP_156712953.1">
    <property type="nucleotide sequence ID" value="NZ_WPHG01000003.1"/>
</dbReference>
<protein>
    <recommendedName>
        <fullName evidence="1">THIF-type NAD/FAD binding fold domain-containing protein</fullName>
    </recommendedName>
</protein>
<gene>
    <name evidence="2" type="ORF">GN330_11980</name>
</gene>
<dbReference type="InterPro" id="IPR035985">
    <property type="entry name" value="Ubiquitin-activating_enz"/>
</dbReference>
<organism evidence="2 3">
    <name type="scientific">Nitratireductor arenosus</name>
    <dbReference type="NCBI Taxonomy" id="2682096"/>
    <lineage>
        <taxon>Bacteria</taxon>
        <taxon>Pseudomonadati</taxon>
        <taxon>Pseudomonadota</taxon>
        <taxon>Alphaproteobacteria</taxon>
        <taxon>Hyphomicrobiales</taxon>
        <taxon>Phyllobacteriaceae</taxon>
        <taxon>Nitratireductor</taxon>
    </lineage>
</organism>
<proteinExistence type="predicted"/>
<dbReference type="InterPro" id="IPR032865">
    <property type="entry name" value="Prok-E2_A"/>
</dbReference>
<dbReference type="AlphaFoldDB" id="A0A844QIW5"/>
<name>A0A844QIW5_9HYPH</name>
<dbReference type="Pfam" id="PF14457">
    <property type="entry name" value="Prok-E2_A"/>
    <property type="match status" value="1"/>
</dbReference>
<dbReference type="InterPro" id="IPR000594">
    <property type="entry name" value="ThiF_NAD_FAD-bd"/>
</dbReference>
<feature type="domain" description="THIF-type NAD/FAD binding fold" evidence="1">
    <location>
        <begin position="369"/>
        <end position="482"/>
    </location>
</feature>
<accession>A0A844QIW5</accession>
<sequence length="745" mass="80479">MAKADMQRHAEHFLRVVSQYPYVVTAGITGVADTAAVLALELAVELPNAARLAGQSNTGVQAVEPVEVVLRGDYPRRCPAFRLRHDFPPAMPHLAPGDGKARPVPCLVDGSPDEFFAQHDLVDAGIMAIVDQMCLWFKRAAIGRLADDEHGWEPINRELAFHRVVFDREDILAKHIGKDAGDVWLRSNYVKRLFQIDGENILGVWASRAIAPKKGNLTTFPFTYELADQPGTTITAVLWPNEKAVSRDILPDDVADIGQLEARAEAYGMGDQFRQLVTGLENRFADKWTEESIPVVVILCVRRPFRLMGRTSSIELLAYWFRYHRPKAAKQPPALTKDSPVFVAKQIDMPTPTLFRNVSGAPELPATSIVGCGSVGSKLAMHLARSGAHILAVTDNGLLSPHNMARHALARNPVPMFKASELAAELGTLGAAPSPHIDNVIAALGNPTDLRRIIPDATGLLVNTTASRLVREALSACAAGKTKAKVAEVALFGRGDGAFVFAEGPGGNPSLSQLEASLYATVTKRERQLLFDPDTGLTQVQIGEGCGSLTMPMTDARLSAMTAMATEELARMAPTATGQVAIGVRDRTGLTTSWRRMDVPAFHRVKVDGGNWNLDIADDVVRRIRDEIAAYPAVEAGGLLVGTCNSRLRAITVVDILPAPEDSKRGAALFVLGTKGMKKLVSQRYRESGGSLFDVGTWHSHLADQGASALDWQTAKALAEERPPPAVLLICTPKRFLAITGTNGA</sequence>
<dbReference type="GO" id="GO:0008641">
    <property type="term" value="F:ubiquitin-like modifier activating enzyme activity"/>
    <property type="evidence" value="ECO:0007669"/>
    <property type="project" value="InterPro"/>
</dbReference>
<dbReference type="Gene3D" id="3.40.50.720">
    <property type="entry name" value="NAD(P)-binding Rossmann-like Domain"/>
    <property type="match status" value="1"/>
</dbReference>
<reference evidence="2 3" key="1">
    <citation type="submission" date="2019-12" db="EMBL/GenBank/DDBJ databases">
        <title>Nitratireductor arenosus sp. nov., Isolated from sea sand, Jeju island, South Korea.</title>
        <authorList>
            <person name="Kim W."/>
        </authorList>
    </citation>
    <scope>NUCLEOTIDE SEQUENCE [LARGE SCALE GENOMIC DNA]</scope>
    <source>
        <strain evidence="2 3">CAU 1489</strain>
    </source>
</reference>
<evidence type="ECO:0000313" key="3">
    <source>
        <dbReference type="Proteomes" id="UP000463224"/>
    </source>
</evidence>
<dbReference type="Pfam" id="PF00899">
    <property type="entry name" value="ThiF"/>
    <property type="match status" value="1"/>
</dbReference>
<dbReference type="SUPFAM" id="SSF69572">
    <property type="entry name" value="Activating enzymes of the ubiquitin-like proteins"/>
    <property type="match status" value="1"/>
</dbReference>
<evidence type="ECO:0000313" key="2">
    <source>
        <dbReference type="EMBL" id="MVA97963.1"/>
    </source>
</evidence>